<reference evidence="1" key="1">
    <citation type="submission" date="2022-01" db="EMBL/GenBank/DDBJ databases">
        <title>Corynebacterium sp. nov isolated from isolated from the feces of the greater white-fronted geese (Anser albifrons) at Poyang Lake, PR China.</title>
        <authorList>
            <person name="Liu Q."/>
        </authorList>
    </citation>
    <scope>NUCLEOTIDE SEQUENCE</scope>
    <source>
        <strain evidence="1">JCM 32435</strain>
    </source>
</reference>
<name>A0A9X1QP57_9CORY</name>
<proteinExistence type="predicted"/>
<evidence type="ECO:0000313" key="1">
    <source>
        <dbReference type="EMBL" id="MCF4005635.1"/>
    </source>
</evidence>
<gene>
    <name evidence="1" type="ORF">L1O03_00335</name>
</gene>
<organism evidence="1 2">
    <name type="scientific">Corynebacterium uropygiale</name>
    <dbReference type="NCBI Taxonomy" id="1775911"/>
    <lineage>
        <taxon>Bacteria</taxon>
        <taxon>Bacillati</taxon>
        <taxon>Actinomycetota</taxon>
        <taxon>Actinomycetes</taxon>
        <taxon>Mycobacteriales</taxon>
        <taxon>Corynebacteriaceae</taxon>
        <taxon>Corynebacterium</taxon>
    </lineage>
</organism>
<comment type="caution">
    <text evidence="1">The sequence shown here is derived from an EMBL/GenBank/DDBJ whole genome shotgun (WGS) entry which is preliminary data.</text>
</comment>
<keyword evidence="2" id="KW-1185">Reference proteome</keyword>
<accession>A0A9X1QP57</accession>
<evidence type="ECO:0000313" key="2">
    <source>
        <dbReference type="Proteomes" id="UP001139336"/>
    </source>
</evidence>
<dbReference type="Proteomes" id="UP001139336">
    <property type="component" value="Unassembled WGS sequence"/>
</dbReference>
<dbReference type="AlphaFoldDB" id="A0A9X1QP57"/>
<protein>
    <submittedName>
        <fullName evidence="1">Uncharacterized protein</fullName>
    </submittedName>
</protein>
<dbReference type="RefSeq" id="WP_236117449.1">
    <property type="nucleotide sequence ID" value="NZ_JAKGSI010000001.1"/>
</dbReference>
<dbReference type="EMBL" id="JAKGSI010000001">
    <property type="protein sequence ID" value="MCF4005635.1"/>
    <property type="molecule type" value="Genomic_DNA"/>
</dbReference>
<sequence length="298" mass="33053">MSTERGLATVVPLYDARARRSRPDDVTVVLSIQVQSQGVVRVLGVRSTLSLAELGHVASVALGVASSPDTPAFFTSSSSSSPLEPGILLGHWLRARGDDLVFHWGLWCFDVSVVDIHPRDHATPGRLCIGGVGDFLGRPFDIPRINAHLTGVKHRRWLLHSLRPEVRRVIMRAGADSFLPLIQALDLYRPLCLPEDTRRILDALPVEQEPRAREAWWLCVLALSCLTGGPERQEILSESFYQCTGEERSAEEIASLCAASLEGLRQVGAYGETWEVLPADQRLDLYRYVMRGEIPSRL</sequence>